<dbReference type="EMBL" id="LAZR01003038">
    <property type="protein sequence ID" value="KKN22686.1"/>
    <property type="molecule type" value="Genomic_DNA"/>
</dbReference>
<dbReference type="AlphaFoldDB" id="A0A0F9RC10"/>
<reference evidence="1" key="1">
    <citation type="journal article" date="2015" name="Nature">
        <title>Complex archaea that bridge the gap between prokaryotes and eukaryotes.</title>
        <authorList>
            <person name="Spang A."/>
            <person name="Saw J.H."/>
            <person name="Jorgensen S.L."/>
            <person name="Zaremba-Niedzwiedzka K."/>
            <person name="Martijn J."/>
            <person name="Lind A.E."/>
            <person name="van Eijk R."/>
            <person name="Schleper C."/>
            <person name="Guy L."/>
            <person name="Ettema T.J."/>
        </authorList>
    </citation>
    <scope>NUCLEOTIDE SEQUENCE</scope>
</reference>
<comment type="caution">
    <text evidence="1">The sequence shown here is derived from an EMBL/GenBank/DDBJ whole genome shotgun (WGS) entry which is preliminary data.</text>
</comment>
<gene>
    <name evidence="1" type="ORF">LCGC14_0912690</name>
</gene>
<sequence>MCGPKPSIYKKAIFKMKYDWEYACITCNGNGKEEKNSAGCTGYKMQRTCISCDGEGSVDLLTHNIQVNKQKRFFECTKDFTKNKQDFLG</sequence>
<organism evidence="1">
    <name type="scientific">marine sediment metagenome</name>
    <dbReference type="NCBI Taxonomy" id="412755"/>
    <lineage>
        <taxon>unclassified sequences</taxon>
        <taxon>metagenomes</taxon>
        <taxon>ecological metagenomes</taxon>
    </lineage>
</organism>
<evidence type="ECO:0000313" key="1">
    <source>
        <dbReference type="EMBL" id="KKN22686.1"/>
    </source>
</evidence>
<accession>A0A0F9RC10</accession>
<protein>
    <submittedName>
        <fullName evidence="1">Uncharacterized protein</fullName>
    </submittedName>
</protein>
<proteinExistence type="predicted"/>
<name>A0A0F9RC10_9ZZZZ</name>